<sequence>IHTLFQYLQTLKKLLAKVQQNLWNIQLKLIFSDCNDGQLLHCPQELGPYIVSIFTNIELKPSSKELLKVDEHLAKSMGYSNFN</sequence>
<accession>A0ABN7X7I8</accession>
<proteinExistence type="predicted"/>
<dbReference type="EMBL" id="CAJVQB010098972">
    <property type="protein sequence ID" value="CAG8849993.1"/>
    <property type="molecule type" value="Genomic_DNA"/>
</dbReference>
<organism evidence="1 2">
    <name type="scientific">Gigaspora margarita</name>
    <dbReference type="NCBI Taxonomy" id="4874"/>
    <lineage>
        <taxon>Eukaryota</taxon>
        <taxon>Fungi</taxon>
        <taxon>Fungi incertae sedis</taxon>
        <taxon>Mucoromycota</taxon>
        <taxon>Glomeromycotina</taxon>
        <taxon>Glomeromycetes</taxon>
        <taxon>Diversisporales</taxon>
        <taxon>Gigasporaceae</taxon>
        <taxon>Gigaspora</taxon>
    </lineage>
</organism>
<comment type="caution">
    <text evidence="1">The sequence shown here is derived from an EMBL/GenBank/DDBJ whole genome shotgun (WGS) entry which is preliminary data.</text>
</comment>
<evidence type="ECO:0000313" key="2">
    <source>
        <dbReference type="Proteomes" id="UP000789901"/>
    </source>
</evidence>
<name>A0ABN7X7I8_GIGMA</name>
<dbReference type="Proteomes" id="UP000789901">
    <property type="component" value="Unassembled WGS sequence"/>
</dbReference>
<gene>
    <name evidence="1" type="ORF">GMARGA_LOCUS39985</name>
</gene>
<protein>
    <submittedName>
        <fullName evidence="1">29243_t:CDS:1</fullName>
    </submittedName>
</protein>
<keyword evidence="2" id="KW-1185">Reference proteome</keyword>
<reference evidence="1 2" key="1">
    <citation type="submission" date="2021-06" db="EMBL/GenBank/DDBJ databases">
        <authorList>
            <person name="Kallberg Y."/>
            <person name="Tangrot J."/>
            <person name="Rosling A."/>
        </authorList>
    </citation>
    <scope>NUCLEOTIDE SEQUENCE [LARGE SCALE GENOMIC DNA]</scope>
    <source>
        <strain evidence="1 2">120-4 pot B 10/14</strain>
    </source>
</reference>
<feature type="non-terminal residue" evidence="1">
    <location>
        <position position="1"/>
    </location>
</feature>
<evidence type="ECO:0000313" key="1">
    <source>
        <dbReference type="EMBL" id="CAG8849993.1"/>
    </source>
</evidence>